<evidence type="ECO:0000313" key="1">
    <source>
        <dbReference type="EMBL" id="KIM51200.1"/>
    </source>
</evidence>
<evidence type="ECO:0000313" key="2">
    <source>
        <dbReference type="Proteomes" id="UP000053989"/>
    </source>
</evidence>
<dbReference type="Proteomes" id="UP000053989">
    <property type="component" value="Unassembled WGS sequence"/>
</dbReference>
<organism evidence="1 2">
    <name type="scientific">Scleroderma citrinum Foug A</name>
    <dbReference type="NCBI Taxonomy" id="1036808"/>
    <lineage>
        <taxon>Eukaryota</taxon>
        <taxon>Fungi</taxon>
        <taxon>Dikarya</taxon>
        <taxon>Basidiomycota</taxon>
        <taxon>Agaricomycotina</taxon>
        <taxon>Agaricomycetes</taxon>
        <taxon>Agaricomycetidae</taxon>
        <taxon>Boletales</taxon>
        <taxon>Sclerodermatineae</taxon>
        <taxon>Sclerodermataceae</taxon>
        <taxon>Scleroderma</taxon>
    </lineage>
</organism>
<dbReference type="EMBL" id="KN822275">
    <property type="protein sequence ID" value="KIM51200.1"/>
    <property type="molecule type" value="Genomic_DNA"/>
</dbReference>
<reference evidence="1 2" key="1">
    <citation type="submission" date="2014-04" db="EMBL/GenBank/DDBJ databases">
        <authorList>
            <consortium name="DOE Joint Genome Institute"/>
            <person name="Kuo A."/>
            <person name="Kohler A."/>
            <person name="Nagy L.G."/>
            <person name="Floudas D."/>
            <person name="Copeland A."/>
            <person name="Barry K.W."/>
            <person name="Cichocki N."/>
            <person name="Veneault-Fourrey C."/>
            <person name="LaButti K."/>
            <person name="Lindquist E.A."/>
            <person name="Lipzen A."/>
            <person name="Lundell T."/>
            <person name="Morin E."/>
            <person name="Murat C."/>
            <person name="Sun H."/>
            <person name="Tunlid A."/>
            <person name="Henrissat B."/>
            <person name="Grigoriev I.V."/>
            <person name="Hibbett D.S."/>
            <person name="Martin F."/>
            <person name="Nordberg H.P."/>
            <person name="Cantor M.N."/>
            <person name="Hua S.X."/>
        </authorList>
    </citation>
    <scope>NUCLEOTIDE SEQUENCE [LARGE SCALE GENOMIC DNA]</scope>
    <source>
        <strain evidence="1 2">Foug A</strain>
    </source>
</reference>
<proteinExistence type="predicted"/>
<sequence>MYARVAEFGDEPSNIWVYDSPKLVLTVTFSCRVGLRYYHQGAWNSTPRGRMSLPTRLYCLFAYSFLCYPAS</sequence>
<accession>A0A0C3CRH7</accession>
<gene>
    <name evidence="1" type="ORF">SCLCIDRAFT_1224720</name>
</gene>
<reference evidence="2" key="2">
    <citation type="submission" date="2015-01" db="EMBL/GenBank/DDBJ databases">
        <title>Evolutionary Origins and Diversification of the Mycorrhizal Mutualists.</title>
        <authorList>
            <consortium name="DOE Joint Genome Institute"/>
            <consortium name="Mycorrhizal Genomics Consortium"/>
            <person name="Kohler A."/>
            <person name="Kuo A."/>
            <person name="Nagy L.G."/>
            <person name="Floudas D."/>
            <person name="Copeland A."/>
            <person name="Barry K.W."/>
            <person name="Cichocki N."/>
            <person name="Veneault-Fourrey C."/>
            <person name="LaButti K."/>
            <person name="Lindquist E.A."/>
            <person name="Lipzen A."/>
            <person name="Lundell T."/>
            <person name="Morin E."/>
            <person name="Murat C."/>
            <person name="Riley R."/>
            <person name="Ohm R."/>
            <person name="Sun H."/>
            <person name="Tunlid A."/>
            <person name="Henrissat B."/>
            <person name="Grigoriev I.V."/>
            <person name="Hibbett D.S."/>
            <person name="Martin F."/>
        </authorList>
    </citation>
    <scope>NUCLEOTIDE SEQUENCE [LARGE SCALE GENOMIC DNA]</scope>
    <source>
        <strain evidence="2">Foug A</strain>
    </source>
</reference>
<keyword evidence="2" id="KW-1185">Reference proteome</keyword>
<dbReference type="AlphaFoldDB" id="A0A0C3CRH7"/>
<name>A0A0C3CRH7_9AGAM</name>
<dbReference type="InParanoid" id="A0A0C3CRH7"/>
<dbReference type="HOGENOM" id="CLU_2741527_0_0_1"/>
<protein>
    <submittedName>
        <fullName evidence="1">Uncharacterized protein</fullName>
    </submittedName>
</protein>